<organism evidence="2 3">
    <name type="scientific">Lophium mytilinum</name>
    <dbReference type="NCBI Taxonomy" id="390894"/>
    <lineage>
        <taxon>Eukaryota</taxon>
        <taxon>Fungi</taxon>
        <taxon>Dikarya</taxon>
        <taxon>Ascomycota</taxon>
        <taxon>Pezizomycotina</taxon>
        <taxon>Dothideomycetes</taxon>
        <taxon>Pleosporomycetidae</taxon>
        <taxon>Mytilinidiales</taxon>
        <taxon>Mytilinidiaceae</taxon>
        <taxon>Lophium</taxon>
    </lineage>
</organism>
<name>A0A6A6QHD5_9PEZI</name>
<reference evidence="2" key="1">
    <citation type="journal article" date="2020" name="Stud. Mycol.">
        <title>101 Dothideomycetes genomes: a test case for predicting lifestyles and emergence of pathogens.</title>
        <authorList>
            <person name="Haridas S."/>
            <person name="Albert R."/>
            <person name="Binder M."/>
            <person name="Bloem J."/>
            <person name="Labutti K."/>
            <person name="Salamov A."/>
            <person name="Andreopoulos B."/>
            <person name="Baker S."/>
            <person name="Barry K."/>
            <person name="Bills G."/>
            <person name="Bluhm B."/>
            <person name="Cannon C."/>
            <person name="Castanera R."/>
            <person name="Culley D."/>
            <person name="Daum C."/>
            <person name="Ezra D."/>
            <person name="Gonzalez J."/>
            <person name="Henrissat B."/>
            <person name="Kuo A."/>
            <person name="Liang C."/>
            <person name="Lipzen A."/>
            <person name="Lutzoni F."/>
            <person name="Magnuson J."/>
            <person name="Mondo S."/>
            <person name="Nolan M."/>
            <person name="Ohm R."/>
            <person name="Pangilinan J."/>
            <person name="Park H.-J."/>
            <person name="Ramirez L."/>
            <person name="Alfaro M."/>
            <person name="Sun H."/>
            <person name="Tritt A."/>
            <person name="Yoshinaga Y."/>
            <person name="Zwiers L.-H."/>
            <person name="Turgeon B."/>
            <person name="Goodwin S."/>
            <person name="Spatafora J."/>
            <person name="Crous P."/>
            <person name="Grigoriev I."/>
        </authorList>
    </citation>
    <scope>NUCLEOTIDE SEQUENCE</scope>
    <source>
        <strain evidence="2">CBS 269.34</strain>
    </source>
</reference>
<feature type="region of interest" description="Disordered" evidence="1">
    <location>
        <begin position="464"/>
        <end position="566"/>
    </location>
</feature>
<evidence type="ECO:0000256" key="1">
    <source>
        <dbReference type="SAM" id="MobiDB-lite"/>
    </source>
</evidence>
<sequence>MDSRSQWFKLPACQMPRFDSLCAPWREVDVHVRLGVVQVNVNYAQVYQPLLFDSTSLNLVNLLQHTHTPPHIFLLPRPISTHSSKTAHAASSISLCFSQPQAHAMATNQLLPITERRESPPSLPGSFNSDDSITPGHINFWKDPNYSARPTPASTVHPASGSQNTQAQHRGSGSVARDNSPPQQQQQGKGPVMAENHSKLTASAAIFHPSQAEPDAAFYPHPNHYTPLNEEVAHSVNKSLLEASRNDPHFGALLNRVARGVGTQQDHAKFGEVNQTLVKHHNSKWEEDAARRATDEANRIHVQGIMRHIFAAATGAMTPDELNKIEDVRGTPAHKATDAEVNFINAILDKYVHTGLYHGLKLVELVHVAVRTTACWGTSWGNPDDPSLSEPVIVDLLQWGKDQGIEQDGFRAIVKAAAEKHYSTPWEFRGPNMPTQTTGFQTAGETVLTQPNSGFNALGHAQTTRQLPKKFAPKSASEKLGDRSSLVSKTTMRSDRQLGRPTAMPGLGAVEPNLPVVLAAPGDPQKPRELPKKFQPKGAGEEHSEKRVEARVPAMSEPVEAQPGKLNLPSRYVSKFFPKEAKQLDG</sequence>
<dbReference type="AlphaFoldDB" id="A0A6A6QHD5"/>
<keyword evidence="3" id="KW-1185">Reference proteome</keyword>
<feature type="region of interest" description="Disordered" evidence="1">
    <location>
        <begin position="138"/>
        <end position="193"/>
    </location>
</feature>
<evidence type="ECO:0000313" key="2">
    <source>
        <dbReference type="EMBL" id="KAF2491410.1"/>
    </source>
</evidence>
<dbReference type="EMBL" id="MU004195">
    <property type="protein sequence ID" value="KAF2491410.1"/>
    <property type="molecule type" value="Genomic_DNA"/>
</dbReference>
<dbReference type="OrthoDB" id="10527456at2759"/>
<feature type="compositionally biased region" description="Polar residues" evidence="1">
    <location>
        <begin position="160"/>
        <end position="171"/>
    </location>
</feature>
<accession>A0A6A6QHD5</accession>
<evidence type="ECO:0000313" key="3">
    <source>
        <dbReference type="Proteomes" id="UP000799750"/>
    </source>
</evidence>
<proteinExistence type="predicted"/>
<gene>
    <name evidence="2" type="ORF">BU16DRAFT_542535</name>
</gene>
<protein>
    <submittedName>
        <fullName evidence="2">Uncharacterized protein</fullName>
    </submittedName>
</protein>
<dbReference type="Proteomes" id="UP000799750">
    <property type="component" value="Unassembled WGS sequence"/>
</dbReference>
<feature type="compositionally biased region" description="Basic and acidic residues" evidence="1">
    <location>
        <begin position="539"/>
        <end position="550"/>
    </location>
</feature>